<dbReference type="RefSeq" id="WP_278059471.1">
    <property type="nucleotide sequence ID" value="NZ_CP121247.1"/>
</dbReference>
<feature type="signal peptide" evidence="1">
    <location>
        <begin position="1"/>
        <end position="26"/>
    </location>
</feature>
<dbReference type="CDD" id="cd11339">
    <property type="entry name" value="AmyAc_bac_CMD_like_2"/>
    <property type="match status" value="1"/>
</dbReference>
<dbReference type="InterPro" id="IPR006047">
    <property type="entry name" value="GH13_cat_dom"/>
</dbReference>
<dbReference type="PANTHER" id="PTHR10357:SF209">
    <property type="entry name" value="PERIPLASMIC ALPHA-AMYLASE"/>
    <property type="match status" value="1"/>
</dbReference>
<comment type="caution">
    <text evidence="3">The sequence shown here is derived from an EMBL/GenBank/DDBJ whole genome shotgun (WGS) entry which is preliminary data.</text>
</comment>
<accession>A0ABT9NCJ9</accession>
<evidence type="ECO:0000313" key="4">
    <source>
        <dbReference type="Proteomes" id="UP001235966"/>
    </source>
</evidence>
<reference evidence="3 4" key="1">
    <citation type="submission" date="2023-07" db="EMBL/GenBank/DDBJ databases">
        <title>Sequencing the genomes of 1000 actinobacteria strains.</title>
        <authorList>
            <person name="Klenk H.-P."/>
        </authorList>
    </citation>
    <scope>NUCLEOTIDE SEQUENCE [LARGE SCALE GENOMIC DNA]</scope>
    <source>
        <strain evidence="3 4">DSM 102162</strain>
    </source>
</reference>
<dbReference type="Pfam" id="PF00128">
    <property type="entry name" value="Alpha-amylase"/>
    <property type="match status" value="1"/>
</dbReference>
<sequence>MMNRSIAIVGALSFVLAACSSGTQMAGGDQEISIDGVSYPIYLAGPATLEVKDGQIVSSDMGQDAPKAAAPFQSKAGNEQFYFVMTDRFANGDPSNDRGGLEGDKQITGFDPTNMGYYLGGDIAGLEKNLDYIKGLGTTAIWITPPFKNKPVQGDSASYHGYWIQDFTQIDPHYGTKEEMKRFIDTAHAKGMKVYFDIITNHTADVISYKENEYRYVETKEKPYKDANGTVIDIHKLAGKEFPKLDPASSFPYTPVAKEKKVPQWLNDVTLYHNRGNSTFDGESAELGDFGGLDDLMTENPKVVDGMAEIYTEWMKLGIDGFRIDTVKHVNFEFWQAFMEKIATAGGDDFFTFGEVYETRAQKLASYPRGTKMNAVLDFAFQAAATAWAKGGPASRLADVFESDALFTTDHSSAGDLPTFLGNHDMGRAAQMVGQDPAAFKLAHALMFLTRGQPVVYYGDEQGFVGGGNDKIARQPMFATQVEMYRSQKLLNGSDFGSGPHMSTNTPEYAFISELGKLRREHPALSDGVQFEQLEEGGVYAFARLDPAQGTEYLVVVNNGAATKVTVPPLTEGQFSKVWALGEAPASASANGKGLEVSVPQKGAVVYKAASKAPVAKGAPKLATSDDGGTVTLTATLGKGVAPVSFAWRAVGTKEWHTLGAAYAPNARVVHDVSGQKENLAIEYRATNGDEGTSVIHILGGPDQQ</sequence>
<dbReference type="Gene3D" id="2.60.40.1180">
    <property type="entry name" value="Golgi alpha-mannosidase II"/>
    <property type="match status" value="1"/>
</dbReference>
<dbReference type="PANTHER" id="PTHR10357">
    <property type="entry name" value="ALPHA-AMYLASE FAMILY MEMBER"/>
    <property type="match status" value="1"/>
</dbReference>
<dbReference type="EMBL" id="JAUSQW010000001">
    <property type="protein sequence ID" value="MDP9801449.1"/>
    <property type="molecule type" value="Genomic_DNA"/>
</dbReference>
<keyword evidence="1" id="KW-0732">Signal</keyword>
<dbReference type="InterPro" id="IPR017853">
    <property type="entry name" value="GH"/>
</dbReference>
<organism evidence="3 4">
    <name type="scientific">Arcanobacterium wilhelmae</name>
    <dbReference type="NCBI Taxonomy" id="1803177"/>
    <lineage>
        <taxon>Bacteria</taxon>
        <taxon>Bacillati</taxon>
        <taxon>Actinomycetota</taxon>
        <taxon>Actinomycetes</taxon>
        <taxon>Actinomycetales</taxon>
        <taxon>Actinomycetaceae</taxon>
        <taxon>Arcanobacterium</taxon>
    </lineage>
</organism>
<evidence type="ECO:0000313" key="3">
    <source>
        <dbReference type="EMBL" id="MDP9801449.1"/>
    </source>
</evidence>
<keyword evidence="3" id="KW-0326">Glycosidase</keyword>
<dbReference type="SUPFAM" id="SSF51445">
    <property type="entry name" value="(Trans)glycosidases"/>
    <property type="match status" value="1"/>
</dbReference>
<feature type="domain" description="Glycosyl hydrolase family 13 catalytic" evidence="2">
    <location>
        <begin position="83"/>
        <end position="519"/>
    </location>
</feature>
<keyword evidence="3" id="KW-0378">Hydrolase</keyword>
<dbReference type="GO" id="GO:0016798">
    <property type="term" value="F:hydrolase activity, acting on glycosyl bonds"/>
    <property type="evidence" value="ECO:0007669"/>
    <property type="project" value="UniProtKB-KW"/>
</dbReference>
<evidence type="ECO:0000259" key="2">
    <source>
        <dbReference type="SMART" id="SM00642"/>
    </source>
</evidence>
<keyword evidence="4" id="KW-1185">Reference proteome</keyword>
<evidence type="ECO:0000256" key="1">
    <source>
        <dbReference type="SAM" id="SignalP"/>
    </source>
</evidence>
<dbReference type="Gene3D" id="3.20.20.80">
    <property type="entry name" value="Glycosidases"/>
    <property type="match status" value="1"/>
</dbReference>
<dbReference type="Proteomes" id="UP001235966">
    <property type="component" value="Unassembled WGS sequence"/>
</dbReference>
<feature type="chain" id="PRO_5045802546" evidence="1">
    <location>
        <begin position="27"/>
        <end position="705"/>
    </location>
</feature>
<protein>
    <submittedName>
        <fullName evidence="3">Glycosidase</fullName>
    </submittedName>
</protein>
<dbReference type="SMART" id="SM00642">
    <property type="entry name" value="Aamy"/>
    <property type="match status" value="1"/>
</dbReference>
<name>A0ABT9NCJ9_9ACTO</name>
<proteinExistence type="predicted"/>
<dbReference type="InterPro" id="IPR013780">
    <property type="entry name" value="Glyco_hydro_b"/>
</dbReference>
<gene>
    <name evidence="3" type="ORF">J2S49_001525</name>
</gene>
<dbReference type="PROSITE" id="PS51257">
    <property type="entry name" value="PROKAR_LIPOPROTEIN"/>
    <property type="match status" value="1"/>
</dbReference>